<dbReference type="AlphaFoldDB" id="A0A1Z4KUD7"/>
<dbReference type="Proteomes" id="UP000217507">
    <property type="component" value="Chromosome"/>
</dbReference>
<sequence>MLRIKCGSTKESNYSSCIPLNIKNTVILRRCVFRSPDYNCEIIYLFILDKGENCEMALTEKIIELVLDKVLLGGIVLVAGHWLNKRFEIFKNETNEKYYQRQLIAELENQQKQQVSELENEIAIARHNAEINLIERQISEFYWPIYLRLEKDNVMWKRIKSLSPEQNVLPEAASDAIEKEFILKNHQEMVEIIESKIHLAENANNSKDLINELLKYIKHVAVYKTIRSVKELQTINPVDLNEPFPDKLFPMIESNFRELQNRYEYLKNVKFGELKK</sequence>
<feature type="coiled-coil region" evidence="1">
    <location>
        <begin position="101"/>
        <end position="128"/>
    </location>
</feature>
<name>A0A1Z4KUD7_ANAVA</name>
<evidence type="ECO:0000313" key="3">
    <source>
        <dbReference type="Proteomes" id="UP000217507"/>
    </source>
</evidence>
<gene>
    <name evidence="2" type="ORF">NIES23_52470</name>
</gene>
<proteinExistence type="predicted"/>
<accession>A0A1Z4KUD7</accession>
<reference evidence="2 3" key="1">
    <citation type="submission" date="2017-06" db="EMBL/GenBank/DDBJ databases">
        <title>Genome sequencing of cyanobaciteial culture collection at National Institute for Environmental Studies (NIES).</title>
        <authorList>
            <person name="Hirose Y."/>
            <person name="Shimura Y."/>
            <person name="Fujisawa T."/>
            <person name="Nakamura Y."/>
            <person name="Kawachi M."/>
        </authorList>
    </citation>
    <scope>NUCLEOTIDE SEQUENCE [LARGE SCALE GENOMIC DNA]</scope>
    <source>
        <strain evidence="2 3">NIES-23</strain>
    </source>
</reference>
<protein>
    <submittedName>
        <fullName evidence="2">Uncharacterized protein</fullName>
    </submittedName>
</protein>
<evidence type="ECO:0000313" key="2">
    <source>
        <dbReference type="EMBL" id="BAY72422.1"/>
    </source>
</evidence>
<evidence type="ECO:0000256" key="1">
    <source>
        <dbReference type="SAM" id="Coils"/>
    </source>
</evidence>
<keyword evidence="1" id="KW-0175">Coiled coil</keyword>
<dbReference type="EMBL" id="AP018216">
    <property type="protein sequence ID" value="BAY72422.1"/>
    <property type="molecule type" value="Genomic_DNA"/>
</dbReference>
<organism evidence="2 3">
    <name type="scientific">Trichormus variabilis NIES-23</name>
    <dbReference type="NCBI Taxonomy" id="1973479"/>
    <lineage>
        <taxon>Bacteria</taxon>
        <taxon>Bacillati</taxon>
        <taxon>Cyanobacteriota</taxon>
        <taxon>Cyanophyceae</taxon>
        <taxon>Nostocales</taxon>
        <taxon>Nostocaceae</taxon>
        <taxon>Trichormus</taxon>
    </lineage>
</organism>